<name>A0A1S8AAQ0_ROSNE</name>
<dbReference type="EMBL" id="DF977494">
    <property type="protein sequence ID" value="GAW26780.1"/>
    <property type="molecule type" value="Genomic_DNA"/>
</dbReference>
<dbReference type="Proteomes" id="UP000054516">
    <property type="component" value="Unassembled WGS sequence"/>
</dbReference>
<evidence type="ECO:0000313" key="2">
    <source>
        <dbReference type="EMBL" id="GAW26780.1"/>
    </source>
</evidence>
<dbReference type="AlphaFoldDB" id="A0A1S8AAQ0"/>
<organism evidence="2">
    <name type="scientific">Rosellinia necatrix</name>
    <name type="common">White root-rot fungus</name>
    <dbReference type="NCBI Taxonomy" id="77044"/>
    <lineage>
        <taxon>Eukaryota</taxon>
        <taxon>Fungi</taxon>
        <taxon>Dikarya</taxon>
        <taxon>Ascomycota</taxon>
        <taxon>Pezizomycotina</taxon>
        <taxon>Sordariomycetes</taxon>
        <taxon>Xylariomycetidae</taxon>
        <taxon>Xylariales</taxon>
        <taxon>Xylariaceae</taxon>
        <taxon>Rosellinia</taxon>
    </lineage>
</organism>
<evidence type="ECO:0000256" key="1">
    <source>
        <dbReference type="SAM" id="MobiDB-lite"/>
    </source>
</evidence>
<keyword evidence="3" id="KW-1185">Reference proteome</keyword>
<feature type="compositionally biased region" description="Acidic residues" evidence="1">
    <location>
        <begin position="58"/>
        <end position="67"/>
    </location>
</feature>
<proteinExistence type="predicted"/>
<evidence type="ECO:0000313" key="3">
    <source>
        <dbReference type="Proteomes" id="UP000054516"/>
    </source>
</evidence>
<accession>A0A1S8AAQ0</accession>
<protein>
    <submittedName>
        <fullName evidence="2">Uncharacterized protein</fullName>
    </submittedName>
</protein>
<reference evidence="2" key="1">
    <citation type="submission" date="2016-03" db="EMBL/GenBank/DDBJ databases">
        <title>Draft genome sequence of Rosellinia necatrix.</title>
        <authorList>
            <person name="Kanematsu S."/>
        </authorList>
    </citation>
    <scope>NUCLEOTIDE SEQUENCE [LARGE SCALE GENOMIC DNA]</scope>
    <source>
        <strain evidence="2">W97</strain>
    </source>
</reference>
<gene>
    <name evidence="2" type="ORF">SAMD00023353_4900110</name>
</gene>
<sequence length="81" mass="8655">MDPQAIKVPKAPPNFSISVRGTRRRQAFNSKPAVRGDIHSPLHTTTTTHHSHTGSDGGENDGNEDGYNESGNETGCGNLNN</sequence>
<feature type="region of interest" description="Disordered" evidence="1">
    <location>
        <begin position="1"/>
        <end position="81"/>
    </location>
</feature>